<accession>A0ABN8FMZ1</accession>
<gene>
    <name evidence="1" type="ORF">PAECIP111894_05599</name>
</gene>
<sequence>MLALFLLITPIANAQDDIITKEDSITQRTVIDSELTIEKRSDGRVVPIVNADDLDDNQLNSVLRAMNYSDNLIERMPEQQKKFYASNGGVNIPVETTLKRYFVTSDGERILVTEENKFEIETLRQKEAQKLKSEKGIDFRNHSFSVVECS</sequence>
<protein>
    <submittedName>
        <fullName evidence="1">Uncharacterized protein</fullName>
    </submittedName>
</protein>
<reference evidence="1" key="1">
    <citation type="submission" date="2021-12" db="EMBL/GenBank/DDBJ databases">
        <authorList>
            <person name="Criscuolo A."/>
        </authorList>
    </citation>
    <scope>NUCLEOTIDE SEQUENCE</scope>
    <source>
        <strain evidence="1">CIP111894</strain>
    </source>
</reference>
<dbReference type="EMBL" id="CAKMAB010000055">
    <property type="protein sequence ID" value="CAH1059393.1"/>
    <property type="molecule type" value="Genomic_DNA"/>
</dbReference>
<comment type="caution">
    <text evidence="1">The sequence shown here is derived from an EMBL/GenBank/DDBJ whole genome shotgun (WGS) entry which is preliminary data.</text>
</comment>
<organism evidence="1 2">
    <name type="scientific">Paenibacillus pseudetheri</name>
    <dbReference type="NCBI Taxonomy" id="2897682"/>
    <lineage>
        <taxon>Bacteria</taxon>
        <taxon>Bacillati</taxon>
        <taxon>Bacillota</taxon>
        <taxon>Bacilli</taxon>
        <taxon>Bacillales</taxon>
        <taxon>Paenibacillaceae</taxon>
        <taxon>Paenibacillus</taxon>
    </lineage>
</organism>
<evidence type="ECO:0000313" key="2">
    <source>
        <dbReference type="Proteomes" id="UP000838749"/>
    </source>
</evidence>
<proteinExistence type="predicted"/>
<name>A0ABN8FMZ1_9BACL</name>
<dbReference type="Proteomes" id="UP000838749">
    <property type="component" value="Unassembled WGS sequence"/>
</dbReference>
<dbReference type="RefSeq" id="WP_234541296.1">
    <property type="nucleotide sequence ID" value="NZ_CAKMAB010000055.1"/>
</dbReference>
<keyword evidence="2" id="KW-1185">Reference proteome</keyword>
<evidence type="ECO:0000313" key="1">
    <source>
        <dbReference type="EMBL" id="CAH1059393.1"/>
    </source>
</evidence>